<gene>
    <name evidence="2" type="ORF">EQF91_06585</name>
</gene>
<evidence type="ECO:0000313" key="2">
    <source>
        <dbReference type="EMBL" id="TFF65046.1"/>
    </source>
</evidence>
<dbReference type="AlphaFoldDB" id="A0A4R9C182"/>
<dbReference type="InterPro" id="IPR036388">
    <property type="entry name" value="WH-like_DNA-bd_sf"/>
</dbReference>
<name>A0A4R9C182_9FIRM</name>
<keyword evidence="3" id="KW-1185">Reference proteome</keyword>
<organism evidence="2 3">
    <name type="scientific">Helcococcus ovis</name>
    <dbReference type="NCBI Taxonomy" id="72026"/>
    <lineage>
        <taxon>Bacteria</taxon>
        <taxon>Bacillati</taxon>
        <taxon>Bacillota</taxon>
        <taxon>Tissierellia</taxon>
        <taxon>Tissierellales</taxon>
        <taxon>Peptoniphilaceae</taxon>
        <taxon>Helcococcus</taxon>
    </lineage>
</organism>
<accession>A0A4R9C182</accession>
<evidence type="ECO:0000313" key="3">
    <source>
        <dbReference type="Proteomes" id="UP000297454"/>
    </source>
</evidence>
<evidence type="ECO:0000256" key="1">
    <source>
        <dbReference type="SAM" id="Coils"/>
    </source>
</evidence>
<keyword evidence="1" id="KW-0175">Coiled coil</keyword>
<proteinExistence type="predicted"/>
<feature type="coiled-coil region" evidence="1">
    <location>
        <begin position="61"/>
        <end position="115"/>
    </location>
</feature>
<dbReference type="InterPro" id="IPR009057">
    <property type="entry name" value="Homeodomain-like_sf"/>
</dbReference>
<dbReference type="Gene3D" id="1.10.10.10">
    <property type="entry name" value="Winged helix-like DNA-binding domain superfamily/Winged helix DNA-binding domain"/>
    <property type="match status" value="1"/>
</dbReference>
<sequence>MVHLFKINSPYVIIRMEVKGVINLIDKHAIIRLKLEGISNREISKKLGVNRKTVAKYWNEYEELQKELEIENIDARIVQEKIAQKPKYNSTNRKKVKYTKELDEYLDKIFESEKEKDLKLKNHKQSLSIVQTLDGHFFTQTKLLKFF</sequence>
<dbReference type="Proteomes" id="UP000297454">
    <property type="component" value="Unassembled WGS sequence"/>
</dbReference>
<dbReference type="Pfam" id="PF13384">
    <property type="entry name" value="HTH_23"/>
    <property type="match status" value="1"/>
</dbReference>
<dbReference type="EMBL" id="SCFR01000025">
    <property type="protein sequence ID" value="TFF65046.1"/>
    <property type="molecule type" value="Genomic_DNA"/>
</dbReference>
<protein>
    <submittedName>
        <fullName evidence="2">Uncharacterized protein</fullName>
    </submittedName>
</protein>
<dbReference type="SUPFAM" id="SSF46689">
    <property type="entry name" value="Homeodomain-like"/>
    <property type="match status" value="1"/>
</dbReference>
<comment type="caution">
    <text evidence="2">The sequence shown here is derived from an EMBL/GenBank/DDBJ whole genome shotgun (WGS) entry which is preliminary data.</text>
</comment>
<reference evidence="2 3" key="1">
    <citation type="submission" date="2019-01" db="EMBL/GenBank/DDBJ databases">
        <title>Draft Genome Sequences of Helcococcus ovis Strains Isolated from the Uterus and Vagina of Dairy Cows with Metritis.</title>
        <authorList>
            <person name="Cunha F."/>
            <person name="Jeon S.J."/>
            <person name="Kutzer P."/>
            <person name="Galvao K.N."/>
        </authorList>
    </citation>
    <scope>NUCLEOTIDE SEQUENCE [LARGE SCALE GENOMIC DNA]</scope>
    <source>
        <strain evidence="2 3">KG-37</strain>
    </source>
</reference>